<feature type="transmembrane region" description="Helical" evidence="9">
    <location>
        <begin position="158"/>
        <end position="180"/>
    </location>
</feature>
<dbReference type="InterPro" id="IPR011531">
    <property type="entry name" value="HCO3_transpt-like_TM_dom"/>
</dbReference>
<sequence length="245" mass="27141">LPRDAEASNVLVGEVDFLESPFVAFVRLQQAVMLGALTEVPVPTRYSAVKLLLLLSTDVARKHDMEEEVTKLERSFSAQEGNGNFSYIVTVGAGQVNVKTSYGVLESFLGTALTGAVFCLLAGQPLTILSSTGPVLVFERLLFSFSKDNGFDYLEFRLWIGLWSGLFCLVLVATDASFLVQYFTRFTEEGFSALISFIFIYDAFKKMIKLAHHNPINSEFDHNLITHYDCRCVPGAYLTAFTAAD</sequence>
<evidence type="ECO:0000256" key="1">
    <source>
        <dbReference type="ARBA" id="ARBA00004651"/>
    </source>
</evidence>
<keyword evidence="5 9" id="KW-0812">Transmembrane</keyword>
<keyword evidence="13" id="KW-1185">Reference proteome</keyword>
<keyword evidence="4" id="KW-1003">Cell membrane</keyword>
<feature type="transmembrane region" description="Helical" evidence="9">
    <location>
        <begin position="112"/>
        <end position="137"/>
    </location>
</feature>
<dbReference type="Pfam" id="PF07565">
    <property type="entry name" value="Band_3_cyto"/>
    <property type="match status" value="1"/>
</dbReference>
<keyword evidence="6 9" id="KW-1133">Transmembrane helix</keyword>
<dbReference type="PANTHER" id="PTHR11453">
    <property type="entry name" value="ANION EXCHANGE PROTEIN"/>
    <property type="match status" value="1"/>
</dbReference>
<dbReference type="EMBL" id="JAHRIN010050701">
    <property type="protein sequence ID" value="MEQ2208767.1"/>
    <property type="molecule type" value="Genomic_DNA"/>
</dbReference>
<comment type="similarity">
    <text evidence="2">Belongs to the anion exchanger (TC 2.A.31) family.</text>
</comment>
<proteinExistence type="inferred from homology"/>
<dbReference type="SUPFAM" id="SSF55804">
    <property type="entry name" value="Phoshotransferase/anion transport protein"/>
    <property type="match status" value="1"/>
</dbReference>
<organism evidence="12 13">
    <name type="scientific">Xenoophorus captivus</name>
    <dbReference type="NCBI Taxonomy" id="1517983"/>
    <lineage>
        <taxon>Eukaryota</taxon>
        <taxon>Metazoa</taxon>
        <taxon>Chordata</taxon>
        <taxon>Craniata</taxon>
        <taxon>Vertebrata</taxon>
        <taxon>Euteleostomi</taxon>
        <taxon>Actinopterygii</taxon>
        <taxon>Neopterygii</taxon>
        <taxon>Teleostei</taxon>
        <taxon>Neoteleostei</taxon>
        <taxon>Acanthomorphata</taxon>
        <taxon>Ovalentaria</taxon>
        <taxon>Atherinomorphae</taxon>
        <taxon>Cyprinodontiformes</taxon>
        <taxon>Goodeidae</taxon>
        <taxon>Xenoophorus</taxon>
    </lineage>
</organism>
<dbReference type="PANTHER" id="PTHR11453:SF10">
    <property type="entry name" value="ELECTROGENIC SODIUM BICARBONATE COTRANSPORTER 1"/>
    <property type="match status" value="1"/>
</dbReference>
<comment type="caution">
    <text evidence="12">The sequence shown here is derived from an EMBL/GenBank/DDBJ whole genome shotgun (WGS) entry which is preliminary data.</text>
</comment>
<dbReference type="InterPro" id="IPR003020">
    <property type="entry name" value="HCO3_transpt_euk"/>
</dbReference>
<protein>
    <submittedName>
        <fullName evidence="12">Uncharacterized protein</fullName>
    </submittedName>
</protein>
<reference evidence="12 13" key="1">
    <citation type="submission" date="2021-06" db="EMBL/GenBank/DDBJ databases">
        <authorList>
            <person name="Palmer J.M."/>
        </authorList>
    </citation>
    <scope>NUCLEOTIDE SEQUENCE [LARGE SCALE GENOMIC DNA]</scope>
    <source>
        <strain evidence="12 13">XC_2019</strain>
        <tissue evidence="12">Muscle</tissue>
    </source>
</reference>
<evidence type="ECO:0000259" key="11">
    <source>
        <dbReference type="Pfam" id="PF07565"/>
    </source>
</evidence>
<evidence type="ECO:0000313" key="13">
    <source>
        <dbReference type="Proteomes" id="UP001434883"/>
    </source>
</evidence>
<feature type="domain" description="Band 3 cytoplasmic" evidence="11">
    <location>
        <begin position="1"/>
        <end position="55"/>
    </location>
</feature>
<keyword evidence="8 9" id="KW-0472">Membrane</keyword>
<evidence type="ECO:0000256" key="9">
    <source>
        <dbReference type="SAM" id="Phobius"/>
    </source>
</evidence>
<keyword evidence="3" id="KW-0813">Transport</keyword>
<feature type="non-terminal residue" evidence="12">
    <location>
        <position position="1"/>
    </location>
</feature>
<keyword evidence="7" id="KW-0406">Ion transport</keyword>
<evidence type="ECO:0000313" key="12">
    <source>
        <dbReference type="EMBL" id="MEQ2208767.1"/>
    </source>
</evidence>
<evidence type="ECO:0000256" key="4">
    <source>
        <dbReference type="ARBA" id="ARBA00022475"/>
    </source>
</evidence>
<dbReference type="InterPro" id="IPR016152">
    <property type="entry name" value="PTrfase/Anion_transptr"/>
</dbReference>
<evidence type="ECO:0000256" key="2">
    <source>
        <dbReference type="ARBA" id="ARBA00010993"/>
    </source>
</evidence>
<evidence type="ECO:0000256" key="7">
    <source>
        <dbReference type="ARBA" id="ARBA00023065"/>
    </source>
</evidence>
<feature type="domain" description="Bicarbonate transporter-like transmembrane" evidence="10">
    <location>
        <begin position="97"/>
        <end position="232"/>
    </location>
</feature>
<evidence type="ECO:0000256" key="3">
    <source>
        <dbReference type="ARBA" id="ARBA00022448"/>
    </source>
</evidence>
<evidence type="ECO:0000256" key="5">
    <source>
        <dbReference type="ARBA" id="ARBA00022692"/>
    </source>
</evidence>
<dbReference type="Gene3D" id="3.40.930.10">
    <property type="entry name" value="Mannitol-specific EII, Chain A"/>
    <property type="match status" value="1"/>
</dbReference>
<evidence type="ECO:0000259" key="10">
    <source>
        <dbReference type="Pfam" id="PF00955"/>
    </source>
</evidence>
<dbReference type="Proteomes" id="UP001434883">
    <property type="component" value="Unassembled WGS sequence"/>
</dbReference>
<evidence type="ECO:0000256" key="6">
    <source>
        <dbReference type="ARBA" id="ARBA00022989"/>
    </source>
</evidence>
<evidence type="ECO:0000256" key="8">
    <source>
        <dbReference type="ARBA" id="ARBA00023136"/>
    </source>
</evidence>
<name>A0ABV0RM90_9TELE</name>
<dbReference type="Pfam" id="PF00955">
    <property type="entry name" value="HCO3_cotransp"/>
    <property type="match status" value="1"/>
</dbReference>
<comment type="subcellular location">
    <subcellularLocation>
        <location evidence="1">Cell membrane</location>
        <topology evidence="1">Multi-pass membrane protein</topology>
    </subcellularLocation>
</comment>
<gene>
    <name evidence="12" type="ORF">XENOCAPTIV_013901</name>
</gene>
<accession>A0ABV0RM90</accession>
<dbReference type="InterPro" id="IPR013769">
    <property type="entry name" value="Band3_cytoplasmic_dom"/>
</dbReference>